<evidence type="ECO:0000313" key="1">
    <source>
        <dbReference type="EMBL" id="ELQ36365.1"/>
    </source>
</evidence>
<dbReference type="AlphaFoldDB" id="A0AA97NU13"/>
<proteinExistence type="predicted"/>
<organism evidence="1">
    <name type="scientific">Pyricularia oryzae (strain Y34)</name>
    <name type="common">Rice blast fungus</name>
    <name type="synonym">Magnaporthe oryzae</name>
    <dbReference type="NCBI Taxonomy" id="1143189"/>
    <lineage>
        <taxon>Eukaryota</taxon>
        <taxon>Fungi</taxon>
        <taxon>Dikarya</taxon>
        <taxon>Ascomycota</taxon>
        <taxon>Pezizomycotina</taxon>
        <taxon>Sordariomycetes</taxon>
        <taxon>Sordariomycetidae</taxon>
        <taxon>Magnaporthales</taxon>
        <taxon>Pyriculariaceae</taxon>
        <taxon>Pyricularia</taxon>
    </lineage>
</organism>
<dbReference type="EMBL" id="JH793700">
    <property type="protein sequence ID" value="ELQ36365.1"/>
    <property type="molecule type" value="Genomic_DNA"/>
</dbReference>
<gene>
    <name evidence="1" type="ORF">OOU_Y34scaffold00666g226</name>
</gene>
<reference evidence="1" key="1">
    <citation type="journal article" date="2012" name="PLoS Genet.">
        <title>Comparative analysis of the genomes of two field isolates of the rice blast fungus Magnaporthe oryzae.</title>
        <authorList>
            <person name="Xue M."/>
            <person name="Yang J."/>
            <person name="Li Z."/>
            <person name="Hu S."/>
            <person name="Yao N."/>
            <person name="Dean R.A."/>
            <person name="Zhao W."/>
            <person name="Shen M."/>
            <person name="Zhang H."/>
            <person name="Li C."/>
            <person name="Liu L."/>
            <person name="Cao L."/>
            <person name="Xu X."/>
            <person name="Xing Y."/>
            <person name="Hsiang T."/>
            <person name="Zhang Z."/>
            <person name="Xu J.R."/>
            <person name="Peng Y.L."/>
        </authorList>
    </citation>
    <scope>NUCLEOTIDE SEQUENCE</scope>
    <source>
        <strain evidence="1">Y34</strain>
    </source>
</reference>
<sequence length="82" mass="9559">MQLVQYREHEPGHWVCTSYWITVQCSKKFSRMLLPRIAGGKLGWSGNLRHKQSAHVHNAYYNGPLNCQLHNSTPVKYFCIQN</sequence>
<name>A0AA97NU13_PYRO3</name>
<accession>A0AA97NU13</accession>
<dbReference type="Proteomes" id="UP000011086">
    <property type="component" value="Unassembled WGS sequence"/>
</dbReference>
<protein>
    <submittedName>
        <fullName evidence="1">Uncharacterized protein</fullName>
    </submittedName>
</protein>